<name>A0A8J4FMT3_9CHLO</name>
<evidence type="ECO:0000259" key="9">
    <source>
        <dbReference type="Pfam" id="PF06241"/>
    </source>
</evidence>
<dbReference type="Proteomes" id="UP000722791">
    <property type="component" value="Unassembled WGS sequence"/>
</dbReference>
<dbReference type="Pfam" id="PF06241">
    <property type="entry name" value="Castor_Poll_mid"/>
    <property type="match status" value="1"/>
</dbReference>
<evidence type="ECO:0000313" key="10">
    <source>
        <dbReference type="EMBL" id="GIL77231.1"/>
    </source>
</evidence>
<dbReference type="EMBL" id="BNCP01000010">
    <property type="protein sequence ID" value="GIL77231.1"/>
    <property type="molecule type" value="Genomic_DNA"/>
</dbReference>
<reference evidence="10" key="1">
    <citation type="journal article" date="2021" name="Proc. Natl. Acad. Sci. U.S.A.">
        <title>Three genomes in the algal genus Volvox reveal the fate of a haploid sex-determining region after a transition to homothallism.</title>
        <authorList>
            <person name="Yamamoto K."/>
            <person name="Hamaji T."/>
            <person name="Kawai-Toyooka H."/>
            <person name="Matsuzaki R."/>
            <person name="Takahashi F."/>
            <person name="Nishimura Y."/>
            <person name="Kawachi M."/>
            <person name="Noguchi H."/>
            <person name="Minakuchi Y."/>
            <person name="Umen J.G."/>
            <person name="Toyoda A."/>
            <person name="Nozaki H."/>
        </authorList>
    </citation>
    <scope>NUCLEOTIDE SEQUENCE</scope>
    <source>
        <strain evidence="11">NIES-3785</strain>
        <strain evidence="10">NIES-3786</strain>
    </source>
</reference>
<comment type="subcellular location">
    <subcellularLocation>
        <location evidence="1">Endomembrane system</location>
        <topology evidence="1">Multi-pass membrane protein</topology>
    </subcellularLocation>
</comment>
<keyword evidence="12" id="KW-1185">Reference proteome</keyword>
<dbReference type="AlphaFoldDB" id="A0A8J4FMT3"/>
<dbReference type="EMBL" id="BNCQ01000004">
    <property type="protein sequence ID" value="GIL97444.1"/>
    <property type="molecule type" value="Genomic_DNA"/>
</dbReference>
<dbReference type="GO" id="GO:0012505">
    <property type="term" value="C:endomembrane system"/>
    <property type="evidence" value="ECO:0007669"/>
    <property type="project" value="UniProtKB-SubCell"/>
</dbReference>
<feature type="region of interest" description="Disordered" evidence="7">
    <location>
        <begin position="467"/>
        <end position="513"/>
    </location>
</feature>
<feature type="transmembrane region" description="Helical" evidence="8">
    <location>
        <begin position="251"/>
        <end position="272"/>
    </location>
</feature>
<keyword evidence="3 8" id="KW-0812">Transmembrane</keyword>
<evidence type="ECO:0000256" key="5">
    <source>
        <dbReference type="ARBA" id="ARBA00023065"/>
    </source>
</evidence>
<protein>
    <recommendedName>
        <fullName evidence="9">CASTOR/POLLUX/SYM8 ion channel conserved domain-containing protein</fullName>
    </recommendedName>
</protein>
<organism evidence="10 12">
    <name type="scientific">Volvox reticuliferus</name>
    <dbReference type="NCBI Taxonomy" id="1737510"/>
    <lineage>
        <taxon>Eukaryota</taxon>
        <taxon>Viridiplantae</taxon>
        <taxon>Chlorophyta</taxon>
        <taxon>core chlorophytes</taxon>
        <taxon>Chlorophyceae</taxon>
        <taxon>CS clade</taxon>
        <taxon>Chlamydomonadales</taxon>
        <taxon>Volvocaceae</taxon>
        <taxon>Volvox</taxon>
    </lineage>
</organism>
<evidence type="ECO:0000256" key="4">
    <source>
        <dbReference type="ARBA" id="ARBA00022989"/>
    </source>
</evidence>
<dbReference type="GO" id="GO:0006811">
    <property type="term" value="P:monoatomic ion transport"/>
    <property type="evidence" value="ECO:0007669"/>
    <property type="project" value="UniProtKB-KW"/>
</dbReference>
<dbReference type="PANTHER" id="PTHR31563">
    <property type="entry name" value="ION CHANNEL POLLUX-RELATED"/>
    <property type="match status" value="1"/>
</dbReference>
<evidence type="ECO:0000256" key="6">
    <source>
        <dbReference type="ARBA" id="ARBA00023136"/>
    </source>
</evidence>
<dbReference type="OrthoDB" id="414047at2759"/>
<gene>
    <name evidence="10" type="ORF">Vretifemale_6724</name>
    <name evidence="11" type="ORF">Vretimale_3092</name>
</gene>
<feature type="compositionally biased region" description="Basic residues" evidence="7">
    <location>
        <begin position="41"/>
        <end position="50"/>
    </location>
</feature>
<sequence length="1033" mass="111022">MILSNIFRSSISVLGETCALNMHERTSTGTSHLMAQPREPHKTHWPRHASSRSIMRSSYIRRPGSLLLNGGGAGPVLLIHDRPTLRSLTAPRHHTPPQIHRIPYRKDNHIRCSSKPLSQSPRSQPQPRPRSSTPTTAAAGGGDFTYRPGGTQAEFRSARSPTSPAVVRASTSGGDSSSAASGWNPAIHGIVSVRQRSSPFSSGSSFSPSSPHFAACWSCWLLWIARIGQTLQGWVKYQLMRLFRLPTWGKLLMLVLVGLPIVMVGASLLTWVTNMAWGEAAQMVFYVLQSVPGADVTKFADAGAQLVLVATHLVSLYTFATLVGLLTEDVRSNVEDIRCGNFPVSSRNHTVLLDGSSDPSRVLGTLQKVLEAEGGAAYSGDVAVLSPHPKDELDQMIADMLPEHSIRVVTRHGNPVRVADLERVAAVRARTVLLLAPDRPMGCIGPALQQQLCLTSLRTLHIQQDSSHHFNHDPHHHEPHTRNMPRPSSSSSGSVAEGDGGSRSVARKYQQKRQRVVVESGSATLSSRVAESDFDDPLQVTYVSSTSSMSRVAVQCAVQPGLAAVYDAVLCRADDASLHVVDLPAGMQGCTFMQVRRRFRRAVVCGILPGVGSSRGRSDKGEGNGGCIIFSPPDARVLRSSDRLVLLAATKEDFVPVPWEVQAPELPQLLMRQGDRSSRPDRLVLLALDSCLAPSMLDALDEFGAEGCSVTVVSPEPCSGIPPGSTPNNQLVLRNHVGDPLSPGALLAAEVIAADAVILTGTDGLPSDEADAVAVGTALLLQRLVADPWVMSHVSMEEVAAASFDTEEYWGSASFASRSMNSLNSIDFNNLPILITAEPTAAAVAADQAEAVAEEVTAALADDGKKIFPRRRPQLPSRPLTFVCSLRDPQNRSVLQHIGVEACRTNMCSADLAELLNSDGTVTASRGLSIEVVEPQALVSGMLAKVGAEPLLVSALGDMLDDEGYEIYLKRCEGYGIPPCSHVSWAQVSEVVRARQDVALGYIHRGQLHLAPPSDMTLRLEEGDKLVVMSEDC</sequence>
<feature type="domain" description="CASTOR/POLLUX/SYM8 ion channel conserved" evidence="9">
    <location>
        <begin position="549"/>
        <end position="653"/>
    </location>
</feature>
<keyword evidence="2" id="KW-0813">Transport</keyword>
<keyword evidence="5" id="KW-0406">Ion transport</keyword>
<evidence type="ECO:0000256" key="2">
    <source>
        <dbReference type="ARBA" id="ARBA00022448"/>
    </source>
</evidence>
<keyword evidence="4 8" id="KW-1133">Transmembrane helix</keyword>
<feature type="compositionally biased region" description="Basic and acidic residues" evidence="7">
    <location>
        <begin position="467"/>
        <end position="476"/>
    </location>
</feature>
<proteinExistence type="predicted"/>
<feature type="region of interest" description="Disordered" evidence="7">
    <location>
        <begin position="87"/>
        <end position="181"/>
    </location>
</feature>
<feature type="region of interest" description="Disordered" evidence="7">
    <location>
        <begin position="30"/>
        <end position="50"/>
    </location>
</feature>
<evidence type="ECO:0000256" key="3">
    <source>
        <dbReference type="ARBA" id="ARBA00022692"/>
    </source>
</evidence>
<evidence type="ECO:0000256" key="1">
    <source>
        <dbReference type="ARBA" id="ARBA00004127"/>
    </source>
</evidence>
<dbReference type="Proteomes" id="UP000747110">
    <property type="component" value="Unassembled WGS sequence"/>
</dbReference>
<dbReference type="InterPro" id="IPR010420">
    <property type="entry name" value="CASTOR/POLLUX/SYM8_dom"/>
</dbReference>
<evidence type="ECO:0000256" key="8">
    <source>
        <dbReference type="SAM" id="Phobius"/>
    </source>
</evidence>
<dbReference type="PANTHER" id="PTHR31563:SF10">
    <property type="entry name" value="ION CHANNEL POLLUX-RELATED"/>
    <property type="match status" value="1"/>
</dbReference>
<feature type="compositionally biased region" description="Low complexity" evidence="7">
    <location>
        <begin position="118"/>
        <end position="138"/>
    </location>
</feature>
<comment type="caution">
    <text evidence="10">The sequence shown here is derived from an EMBL/GenBank/DDBJ whole genome shotgun (WGS) entry which is preliminary data.</text>
</comment>
<feature type="compositionally biased region" description="Low complexity" evidence="7">
    <location>
        <begin position="488"/>
        <end position="497"/>
    </location>
</feature>
<keyword evidence="6 8" id="KW-0472">Membrane</keyword>
<evidence type="ECO:0000313" key="12">
    <source>
        <dbReference type="Proteomes" id="UP000747110"/>
    </source>
</evidence>
<dbReference type="InterPro" id="IPR044849">
    <property type="entry name" value="CASTOR/POLLUX/SYM8-like"/>
</dbReference>
<accession>A0A8J4FMT3</accession>
<evidence type="ECO:0000313" key="11">
    <source>
        <dbReference type="EMBL" id="GIL97444.1"/>
    </source>
</evidence>
<feature type="compositionally biased region" description="Low complexity" evidence="7">
    <location>
        <begin position="169"/>
        <end position="181"/>
    </location>
</feature>
<evidence type="ECO:0000256" key="7">
    <source>
        <dbReference type="SAM" id="MobiDB-lite"/>
    </source>
</evidence>